<dbReference type="Pfam" id="PF04138">
    <property type="entry name" value="GtrA_DPMS_TM"/>
    <property type="match status" value="1"/>
</dbReference>
<evidence type="ECO:0000313" key="10">
    <source>
        <dbReference type="Proteomes" id="UP001316189"/>
    </source>
</evidence>
<keyword evidence="4 7" id="KW-1133">Transmembrane helix</keyword>
<organism evidence="9 10">
    <name type="scientific">Cellulomonas chengniuliangii</name>
    <dbReference type="NCBI Taxonomy" id="2968084"/>
    <lineage>
        <taxon>Bacteria</taxon>
        <taxon>Bacillati</taxon>
        <taxon>Actinomycetota</taxon>
        <taxon>Actinomycetes</taxon>
        <taxon>Micrococcales</taxon>
        <taxon>Cellulomonadaceae</taxon>
        <taxon>Cellulomonas</taxon>
    </lineage>
</organism>
<name>A0ABY5L1F1_9CELL</name>
<comment type="subcellular location">
    <subcellularLocation>
        <location evidence="1">Membrane</location>
        <topology evidence="1">Multi-pass membrane protein</topology>
    </subcellularLocation>
</comment>
<dbReference type="Proteomes" id="UP001316189">
    <property type="component" value="Chromosome"/>
</dbReference>
<feature type="region of interest" description="Disordered" evidence="6">
    <location>
        <begin position="1"/>
        <end position="33"/>
    </location>
</feature>
<feature type="compositionally biased region" description="Pro residues" evidence="6">
    <location>
        <begin position="14"/>
        <end position="27"/>
    </location>
</feature>
<evidence type="ECO:0000256" key="2">
    <source>
        <dbReference type="ARBA" id="ARBA00009399"/>
    </source>
</evidence>
<comment type="similarity">
    <text evidence="2">Belongs to the GtrA family.</text>
</comment>
<dbReference type="PANTHER" id="PTHR38459">
    <property type="entry name" value="PROPHAGE BACTOPRENOL-LINKED GLUCOSE TRANSLOCASE HOMOLOG"/>
    <property type="match status" value="1"/>
</dbReference>
<sequence length="185" mass="19186">MTGSTLVARLPVRPQGPAPSEQAPPPSASGLPPRAAREALRAACHSTLARQLIRFAMVGAVMTASYVTLFLLLRGPLGAQIANVVALFVTAVGNTAANRRVTFGVHGRARAATHHGQGLLIFGLSWGLTSGSLALVHAFAPEASATVDLAVLVAANLGATLARFVMLRHWVFRAPPAASTERLTG</sequence>
<evidence type="ECO:0000256" key="3">
    <source>
        <dbReference type="ARBA" id="ARBA00022692"/>
    </source>
</evidence>
<feature type="transmembrane region" description="Helical" evidence="7">
    <location>
        <begin position="79"/>
        <end position="97"/>
    </location>
</feature>
<keyword evidence="10" id="KW-1185">Reference proteome</keyword>
<feature type="transmembrane region" description="Helical" evidence="7">
    <location>
        <begin position="55"/>
        <end position="73"/>
    </location>
</feature>
<dbReference type="EMBL" id="CP101988">
    <property type="protein sequence ID" value="UUI75780.1"/>
    <property type="molecule type" value="Genomic_DNA"/>
</dbReference>
<evidence type="ECO:0000313" key="9">
    <source>
        <dbReference type="EMBL" id="UUI75780.1"/>
    </source>
</evidence>
<dbReference type="InterPro" id="IPR051401">
    <property type="entry name" value="GtrA_CellWall_Glycosyl"/>
</dbReference>
<evidence type="ECO:0000256" key="4">
    <source>
        <dbReference type="ARBA" id="ARBA00022989"/>
    </source>
</evidence>
<dbReference type="RefSeq" id="WP_227568120.1">
    <property type="nucleotide sequence ID" value="NZ_CP101988.1"/>
</dbReference>
<reference evidence="9 10" key="1">
    <citation type="submission" date="2022-07" db="EMBL/GenBank/DDBJ databases">
        <title>Novel species in genus cellulomonas.</title>
        <authorList>
            <person name="Ye L."/>
        </authorList>
    </citation>
    <scope>NUCLEOTIDE SEQUENCE [LARGE SCALE GENOMIC DNA]</scope>
    <source>
        <strain evidence="10">zg-Y338</strain>
    </source>
</reference>
<dbReference type="PANTHER" id="PTHR38459:SF1">
    <property type="entry name" value="PROPHAGE BACTOPRENOL-LINKED GLUCOSE TRANSLOCASE HOMOLOG"/>
    <property type="match status" value="1"/>
</dbReference>
<keyword evidence="3 7" id="KW-0812">Transmembrane</keyword>
<accession>A0ABY5L1F1</accession>
<evidence type="ECO:0000256" key="6">
    <source>
        <dbReference type="SAM" id="MobiDB-lite"/>
    </source>
</evidence>
<gene>
    <name evidence="9" type="ORF">NP064_02345</name>
</gene>
<feature type="transmembrane region" description="Helical" evidence="7">
    <location>
        <begin position="146"/>
        <end position="166"/>
    </location>
</feature>
<feature type="domain" description="GtrA/DPMS transmembrane" evidence="8">
    <location>
        <begin position="54"/>
        <end position="172"/>
    </location>
</feature>
<evidence type="ECO:0000256" key="1">
    <source>
        <dbReference type="ARBA" id="ARBA00004141"/>
    </source>
</evidence>
<feature type="transmembrane region" description="Helical" evidence="7">
    <location>
        <begin position="118"/>
        <end position="140"/>
    </location>
</feature>
<evidence type="ECO:0000259" key="8">
    <source>
        <dbReference type="Pfam" id="PF04138"/>
    </source>
</evidence>
<keyword evidence="5 7" id="KW-0472">Membrane</keyword>
<evidence type="ECO:0000256" key="7">
    <source>
        <dbReference type="SAM" id="Phobius"/>
    </source>
</evidence>
<proteinExistence type="inferred from homology"/>
<evidence type="ECO:0000256" key="5">
    <source>
        <dbReference type="ARBA" id="ARBA00023136"/>
    </source>
</evidence>
<dbReference type="InterPro" id="IPR007267">
    <property type="entry name" value="GtrA_DPMS_TM"/>
</dbReference>
<protein>
    <submittedName>
        <fullName evidence="9">GtrA family protein</fullName>
    </submittedName>
</protein>